<dbReference type="EMBL" id="JANTQA010000042">
    <property type="protein sequence ID" value="KAJ3434815.1"/>
    <property type="molecule type" value="Genomic_DNA"/>
</dbReference>
<dbReference type="AlphaFoldDB" id="A0AAV7Z3X0"/>
<evidence type="ECO:0000256" key="4">
    <source>
        <dbReference type="ARBA" id="ARBA00022519"/>
    </source>
</evidence>
<dbReference type="Proteomes" id="UP001146793">
    <property type="component" value="Unassembled WGS sequence"/>
</dbReference>
<feature type="transmembrane region" description="Helical" evidence="9">
    <location>
        <begin position="122"/>
        <end position="144"/>
    </location>
</feature>
<evidence type="ECO:0000256" key="7">
    <source>
        <dbReference type="ARBA" id="ARBA00023136"/>
    </source>
</evidence>
<dbReference type="PANTHER" id="PTHR30574:SF1">
    <property type="entry name" value="SULPHUR TRANSPORT DOMAIN-CONTAINING PROTEIN"/>
    <property type="match status" value="1"/>
</dbReference>
<keyword evidence="7 9" id="KW-0472">Membrane</keyword>
<sequence>MSQDIENESSSVSSSKPVTETDSRQSKETDWDPKLNEDLSSEKGDSLREKIQSNKTSVYQSQHLLLENKNYEKSIHKLYKKKPIWLQLVIVIFCAFLFGWGIEKGRVFQPDVIMDQFIFKRWLMMKMFLSAITTSFIFKTLLSLSPKTKSLIVLGRNYFFEEDNGLYATLLGGFLLGSGMYLCGACPGTLFTQFGAGINPWATFLGGILASLIFGLFRHKWIKFINAKSWTKKNRSLDAILKKPFWVPASAIIAILVLVIVVLEILVPSKKELEAVVPEATKNSTGFVGFWQAQYWYPELAGLFVGSVEVLYNVFLQDGMGSASSYTTILAVPIGKISKKTVEKFPGLKSLSKGWGAYQQVIYALFAVLFSFTSATASDTWITSVTVNKGIRFLGGFFIIMGSRLGAGCTSGNGIAAFSSLSIRALLFMPMIFVGAIPTGFIFNNLVR</sequence>
<evidence type="ECO:0000256" key="6">
    <source>
        <dbReference type="ARBA" id="ARBA00022989"/>
    </source>
</evidence>
<feature type="transmembrane region" description="Helical" evidence="9">
    <location>
        <begin position="245"/>
        <end position="267"/>
    </location>
</feature>
<feature type="transmembrane region" description="Helical" evidence="9">
    <location>
        <begin position="361"/>
        <end position="382"/>
    </location>
</feature>
<proteinExistence type="predicted"/>
<evidence type="ECO:0000256" key="9">
    <source>
        <dbReference type="SAM" id="Phobius"/>
    </source>
</evidence>
<protein>
    <submittedName>
        <fullName evidence="10">Inner membrane protein yede</fullName>
    </submittedName>
</protein>
<accession>A0AAV7Z3X0</accession>
<evidence type="ECO:0000256" key="8">
    <source>
        <dbReference type="SAM" id="MobiDB-lite"/>
    </source>
</evidence>
<keyword evidence="6 9" id="KW-1133">Transmembrane helix</keyword>
<feature type="transmembrane region" description="Helical" evidence="9">
    <location>
        <begin position="198"/>
        <end position="217"/>
    </location>
</feature>
<keyword evidence="4" id="KW-0997">Cell inner membrane</keyword>
<evidence type="ECO:0000313" key="10">
    <source>
        <dbReference type="EMBL" id="KAJ3434815.1"/>
    </source>
</evidence>
<dbReference type="InterPro" id="IPR007272">
    <property type="entry name" value="Sulf_transp_TsuA/YedE"/>
</dbReference>
<feature type="region of interest" description="Disordered" evidence="8">
    <location>
        <begin position="1"/>
        <end position="47"/>
    </location>
</feature>
<evidence type="ECO:0000256" key="5">
    <source>
        <dbReference type="ARBA" id="ARBA00022692"/>
    </source>
</evidence>
<evidence type="ECO:0000256" key="2">
    <source>
        <dbReference type="ARBA" id="ARBA00022448"/>
    </source>
</evidence>
<comment type="subcellular location">
    <subcellularLocation>
        <location evidence="1">Cell inner membrane</location>
        <topology evidence="1">Multi-pass membrane protein</topology>
    </subcellularLocation>
</comment>
<feature type="transmembrane region" description="Helical" evidence="9">
    <location>
        <begin position="165"/>
        <end position="192"/>
    </location>
</feature>
<name>A0AAV7Z3X0_9EUKA</name>
<dbReference type="PANTHER" id="PTHR30574">
    <property type="entry name" value="INNER MEMBRANE PROTEIN YEDE"/>
    <property type="match status" value="1"/>
</dbReference>
<feature type="transmembrane region" description="Helical" evidence="9">
    <location>
        <begin position="394"/>
        <end position="419"/>
    </location>
</feature>
<feature type="transmembrane region" description="Helical" evidence="9">
    <location>
        <begin position="425"/>
        <end position="447"/>
    </location>
</feature>
<keyword evidence="2" id="KW-0813">Transport</keyword>
<feature type="transmembrane region" description="Helical" evidence="9">
    <location>
        <begin position="84"/>
        <end position="102"/>
    </location>
</feature>
<evidence type="ECO:0000256" key="3">
    <source>
        <dbReference type="ARBA" id="ARBA00022475"/>
    </source>
</evidence>
<dbReference type="GO" id="GO:0005886">
    <property type="term" value="C:plasma membrane"/>
    <property type="evidence" value="ECO:0007669"/>
    <property type="project" value="UniProtKB-SubCell"/>
</dbReference>
<comment type="caution">
    <text evidence="10">The sequence shown here is derived from an EMBL/GenBank/DDBJ whole genome shotgun (WGS) entry which is preliminary data.</text>
</comment>
<dbReference type="Pfam" id="PF04143">
    <property type="entry name" value="Sulf_transp"/>
    <property type="match status" value="1"/>
</dbReference>
<feature type="compositionally biased region" description="Basic and acidic residues" evidence="8">
    <location>
        <begin position="19"/>
        <end position="47"/>
    </location>
</feature>
<organism evidence="10 11">
    <name type="scientific">Anaeramoeba flamelloides</name>
    <dbReference type="NCBI Taxonomy" id="1746091"/>
    <lineage>
        <taxon>Eukaryota</taxon>
        <taxon>Metamonada</taxon>
        <taxon>Anaeramoebidae</taxon>
        <taxon>Anaeramoeba</taxon>
    </lineage>
</organism>
<evidence type="ECO:0000313" key="11">
    <source>
        <dbReference type="Proteomes" id="UP001146793"/>
    </source>
</evidence>
<gene>
    <name evidence="10" type="ORF">M0812_01936</name>
</gene>
<keyword evidence="3" id="KW-1003">Cell membrane</keyword>
<reference evidence="10" key="1">
    <citation type="submission" date="2022-08" db="EMBL/GenBank/DDBJ databases">
        <title>Novel sulphate-reducing endosymbionts in the free-living metamonad Anaeramoeba.</title>
        <authorList>
            <person name="Jerlstrom-Hultqvist J."/>
            <person name="Cepicka I."/>
            <person name="Gallot-Lavallee L."/>
            <person name="Salas-Leiva D."/>
            <person name="Curtis B.A."/>
            <person name="Zahonova K."/>
            <person name="Pipaliya S."/>
            <person name="Dacks J."/>
            <person name="Roger A.J."/>
        </authorList>
    </citation>
    <scope>NUCLEOTIDE SEQUENCE</scope>
    <source>
        <strain evidence="10">Busselton2</strain>
    </source>
</reference>
<keyword evidence="5 9" id="KW-0812">Transmembrane</keyword>
<evidence type="ECO:0000256" key="1">
    <source>
        <dbReference type="ARBA" id="ARBA00004429"/>
    </source>
</evidence>